<feature type="region of interest" description="Disordered" evidence="5">
    <location>
        <begin position="160"/>
        <end position="458"/>
    </location>
</feature>
<evidence type="ECO:0000256" key="1">
    <source>
        <dbReference type="ARBA" id="ARBA00004123"/>
    </source>
</evidence>
<dbReference type="InterPro" id="IPR041913">
    <property type="entry name" value="POLD3_sf"/>
</dbReference>
<sequence length="616" mass="67759">MTSTRAKDFLTKELFIKKNVVTFRSLSRELGIHVNDAKNELAAYLAETANTDTSSFATYMVSGQIAPLHSNGSLVDEMDVTRDDDDAHQFVMHTKMVLVDCDGLQHAKAQFTRIHSVYIYSLSPSVLRVGASCKGGPNALMFGQDAGLICQPTVSVRNTDTKGNPALNGKIIGEHVKTRKGLSKNVSASSSKTTLDARKPVAPQPSVLPRKLEQTTDKDKQNEVSKDKEHAKPLAATKEQRKPTGKLDWSKGKSKEQETTSGARVKDKAKPQPRQDTKTSSSSAKLVDKPSGNSDVGLQLTKKPISRVPAVEPKRATKRKSPDPSDSDVDVEDKPTPKDRKAMPSAMSNARVKKGVVVSDDEDEEVPRKSHKEITRSTSDSERSLAAMMDIDDDQVVRASRLSSRRPDDVVDDTGDEVDQTDVDALISSLGEEEEEHVKPQAKKRKSRKVVPVGRNGLKKRRVLKSCTTTDAKGYMQTEDYSSYESVSEEEAVPEGAKKRKLRKVVPVGRNGLKKRHVMKNRTITDAKGYTHTEEYSSYESVSENEAVEAAPEDAKKSRGKKKAEPKLKDEAGDKPVQANLKIKETNSLRGTKTKAGRPPKRSGLLNFFGPDKSKK</sequence>
<dbReference type="InterPro" id="IPR019038">
    <property type="entry name" value="POLD3"/>
</dbReference>
<evidence type="ECO:0000313" key="7">
    <source>
        <dbReference type="Proteomes" id="UP000714275"/>
    </source>
</evidence>
<dbReference type="GO" id="GO:1904161">
    <property type="term" value="P:DNA synthesis involved in UV-damage excision repair"/>
    <property type="evidence" value="ECO:0007669"/>
    <property type="project" value="TreeGrafter"/>
</dbReference>
<feature type="compositionally biased region" description="Acidic residues" evidence="5">
    <location>
        <begin position="410"/>
        <end position="422"/>
    </location>
</feature>
<dbReference type="Gene3D" id="3.90.1030.20">
    <property type="entry name" value="DNA polymerase delta, p66 (Cdc27) subunit, wHTH domain"/>
    <property type="match status" value="1"/>
</dbReference>
<keyword evidence="4" id="KW-0539">Nucleus</keyword>
<dbReference type="Proteomes" id="UP000714275">
    <property type="component" value="Unassembled WGS sequence"/>
</dbReference>
<feature type="compositionally biased region" description="Basic residues" evidence="5">
    <location>
        <begin position="592"/>
        <end position="601"/>
    </location>
</feature>
<comment type="caution">
    <text evidence="6">The sequence shown here is derived from an EMBL/GenBank/DDBJ whole genome shotgun (WGS) entry which is preliminary data.</text>
</comment>
<evidence type="ECO:0000256" key="2">
    <source>
        <dbReference type="ARBA" id="ARBA00017589"/>
    </source>
</evidence>
<evidence type="ECO:0000313" key="6">
    <source>
        <dbReference type="EMBL" id="KAG1775177.1"/>
    </source>
</evidence>
<dbReference type="GO" id="GO:0006271">
    <property type="term" value="P:DNA strand elongation involved in DNA replication"/>
    <property type="evidence" value="ECO:0007669"/>
    <property type="project" value="TreeGrafter"/>
</dbReference>
<gene>
    <name evidence="6" type="ORF">EV702DRAFT_1269536</name>
</gene>
<dbReference type="Pfam" id="PF09507">
    <property type="entry name" value="CDC27"/>
    <property type="match status" value="2"/>
</dbReference>
<evidence type="ECO:0000256" key="5">
    <source>
        <dbReference type="SAM" id="MobiDB-lite"/>
    </source>
</evidence>
<proteinExistence type="predicted"/>
<dbReference type="GO" id="GO:0003887">
    <property type="term" value="F:DNA-directed DNA polymerase activity"/>
    <property type="evidence" value="ECO:0007669"/>
    <property type="project" value="TreeGrafter"/>
</dbReference>
<dbReference type="AlphaFoldDB" id="A0A9P6ZR60"/>
<feature type="compositionally biased region" description="Basic and acidic residues" evidence="5">
    <location>
        <begin position="248"/>
        <end position="277"/>
    </location>
</feature>
<feature type="compositionally biased region" description="Basic residues" evidence="5">
    <location>
        <begin position="440"/>
        <end position="449"/>
    </location>
</feature>
<feature type="compositionally biased region" description="Basic and acidic residues" evidence="5">
    <location>
        <begin position="210"/>
        <end position="242"/>
    </location>
</feature>
<evidence type="ECO:0000256" key="3">
    <source>
        <dbReference type="ARBA" id="ARBA00022705"/>
    </source>
</evidence>
<feature type="compositionally biased region" description="Polar residues" evidence="5">
    <location>
        <begin position="184"/>
        <end position="194"/>
    </location>
</feature>
<reference evidence="6" key="1">
    <citation type="journal article" date="2020" name="New Phytol.">
        <title>Comparative genomics reveals dynamic genome evolution in host specialist ectomycorrhizal fungi.</title>
        <authorList>
            <person name="Lofgren L.A."/>
            <person name="Nguyen N.H."/>
            <person name="Vilgalys R."/>
            <person name="Ruytinx J."/>
            <person name="Liao H.L."/>
            <person name="Branco S."/>
            <person name="Kuo A."/>
            <person name="LaButti K."/>
            <person name="Lipzen A."/>
            <person name="Andreopoulos W."/>
            <person name="Pangilinan J."/>
            <person name="Riley R."/>
            <person name="Hundley H."/>
            <person name="Na H."/>
            <person name="Barry K."/>
            <person name="Grigoriev I.V."/>
            <person name="Stajich J.E."/>
            <person name="Kennedy P.G."/>
        </authorList>
    </citation>
    <scope>NUCLEOTIDE SEQUENCE</scope>
    <source>
        <strain evidence="6">DOB743</strain>
    </source>
</reference>
<dbReference type="OrthoDB" id="514823at2759"/>
<feature type="compositionally biased region" description="Basic and acidic residues" evidence="5">
    <location>
        <begin position="332"/>
        <end position="342"/>
    </location>
</feature>
<keyword evidence="7" id="KW-1185">Reference proteome</keyword>
<evidence type="ECO:0000256" key="4">
    <source>
        <dbReference type="ARBA" id="ARBA00023242"/>
    </source>
</evidence>
<feature type="compositionally biased region" description="Basic and acidic residues" evidence="5">
    <location>
        <begin position="366"/>
        <end position="383"/>
    </location>
</feature>
<name>A0A9P6ZR60_9AGAM</name>
<organism evidence="6 7">
    <name type="scientific">Suillus placidus</name>
    <dbReference type="NCBI Taxonomy" id="48579"/>
    <lineage>
        <taxon>Eukaryota</taxon>
        <taxon>Fungi</taxon>
        <taxon>Dikarya</taxon>
        <taxon>Basidiomycota</taxon>
        <taxon>Agaricomycotina</taxon>
        <taxon>Agaricomycetes</taxon>
        <taxon>Agaricomycetidae</taxon>
        <taxon>Boletales</taxon>
        <taxon>Suillineae</taxon>
        <taxon>Suillaceae</taxon>
        <taxon>Suillus</taxon>
    </lineage>
</organism>
<feature type="compositionally biased region" description="Basic and acidic residues" evidence="5">
    <location>
        <begin position="312"/>
        <end position="323"/>
    </location>
</feature>
<feature type="region of interest" description="Disordered" evidence="5">
    <location>
        <begin position="480"/>
        <end position="616"/>
    </location>
</feature>
<dbReference type="PANTHER" id="PTHR17598">
    <property type="entry name" value="DNA POLYMERASE DELTA SUBUNIT 3"/>
    <property type="match status" value="1"/>
</dbReference>
<dbReference type="GO" id="GO:0006297">
    <property type="term" value="P:nucleotide-excision repair, DNA gap filling"/>
    <property type="evidence" value="ECO:0007669"/>
    <property type="project" value="TreeGrafter"/>
</dbReference>
<comment type="subcellular location">
    <subcellularLocation>
        <location evidence="1">Nucleus</location>
    </subcellularLocation>
</comment>
<feature type="compositionally biased region" description="Basic and acidic residues" evidence="5">
    <location>
        <begin position="523"/>
        <end position="535"/>
    </location>
</feature>
<keyword evidence="3" id="KW-0235">DNA replication</keyword>
<accession>A0A9P6ZR60</accession>
<dbReference type="EMBL" id="JABBWD010000035">
    <property type="protein sequence ID" value="KAG1775177.1"/>
    <property type="molecule type" value="Genomic_DNA"/>
</dbReference>
<protein>
    <recommendedName>
        <fullName evidence="2">DNA polymerase delta subunit 3</fullName>
    </recommendedName>
</protein>
<dbReference type="GO" id="GO:0043625">
    <property type="term" value="C:delta DNA polymerase complex"/>
    <property type="evidence" value="ECO:0007669"/>
    <property type="project" value="InterPro"/>
</dbReference>
<feature type="compositionally biased region" description="Basic and acidic residues" evidence="5">
    <location>
        <begin position="553"/>
        <end position="574"/>
    </location>
</feature>
<dbReference type="PANTHER" id="PTHR17598:SF13">
    <property type="entry name" value="DNA POLYMERASE DELTA SUBUNIT 3"/>
    <property type="match status" value="1"/>
</dbReference>
<feature type="compositionally biased region" description="Low complexity" evidence="5">
    <location>
        <begin position="536"/>
        <end position="550"/>
    </location>
</feature>